<dbReference type="KEGG" id="fpla:A4U99_03945"/>
<dbReference type="Proteomes" id="UP000595792">
    <property type="component" value="Chromosome"/>
</dbReference>
<dbReference type="Gene3D" id="3.40.80.10">
    <property type="entry name" value="Peptidoglycan recognition protein-like"/>
    <property type="match status" value="1"/>
</dbReference>
<protein>
    <recommendedName>
        <fullName evidence="3">N-acetylmuramoyl-L-alanine amidase</fullName>
        <ecNumber evidence="3">3.5.1.28</ecNumber>
    </recommendedName>
</protein>
<proteinExistence type="inferred from homology"/>
<dbReference type="InterPro" id="IPR003646">
    <property type="entry name" value="SH3-like_bac-type"/>
</dbReference>
<dbReference type="PANTHER" id="PTHR30417:SF11">
    <property type="entry name" value="N-ACETYLMURAMOYL-L-ALANINE AMIDASE XLYA"/>
    <property type="match status" value="1"/>
</dbReference>
<gene>
    <name evidence="9" type="ORF">I5Q84_05620</name>
</gene>
<keyword evidence="5" id="KW-0749">Sporulation</keyword>
<keyword evidence="7" id="KW-0961">Cell wall biogenesis/degradation</keyword>
<evidence type="ECO:0000256" key="7">
    <source>
        <dbReference type="ARBA" id="ARBA00023316"/>
    </source>
</evidence>
<evidence type="ECO:0000256" key="6">
    <source>
        <dbReference type="ARBA" id="ARBA00023287"/>
    </source>
</evidence>
<comment type="similarity">
    <text evidence="2">Belongs to the N-acetylmuramoyl-L-alanine amidase 2 family.</text>
</comment>
<dbReference type="Pfam" id="PF08239">
    <property type="entry name" value="SH3_3"/>
    <property type="match status" value="1"/>
</dbReference>
<evidence type="ECO:0000256" key="3">
    <source>
        <dbReference type="ARBA" id="ARBA00011901"/>
    </source>
</evidence>
<evidence type="ECO:0000256" key="1">
    <source>
        <dbReference type="ARBA" id="ARBA00001561"/>
    </source>
</evidence>
<dbReference type="PANTHER" id="PTHR30417">
    <property type="entry name" value="N-ACETYLMURAMOYL-L-ALANINE AMIDASE AMID"/>
    <property type="match status" value="1"/>
</dbReference>
<accession>A0AAX1KLW4</accession>
<keyword evidence="6" id="KW-0178">Competence</keyword>
<dbReference type="GO" id="GO:0030420">
    <property type="term" value="P:establishment of competence for transformation"/>
    <property type="evidence" value="ECO:0007669"/>
    <property type="project" value="UniProtKB-KW"/>
</dbReference>
<dbReference type="GO" id="GO:0008745">
    <property type="term" value="F:N-acetylmuramoyl-L-alanine amidase activity"/>
    <property type="evidence" value="ECO:0007669"/>
    <property type="project" value="UniProtKB-EC"/>
</dbReference>
<feature type="domain" description="N-acetylmuramoyl-L-alanine amidase" evidence="8">
    <location>
        <begin position="300"/>
        <end position="444"/>
    </location>
</feature>
<dbReference type="GO" id="GO:0071555">
    <property type="term" value="P:cell wall organization"/>
    <property type="evidence" value="ECO:0007669"/>
    <property type="project" value="UniProtKB-KW"/>
</dbReference>
<dbReference type="GO" id="GO:0009254">
    <property type="term" value="P:peptidoglycan turnover"/>
    <property type="evidence" value="ECO:0007669"/>
    <property type="project" value="TreeGrafter"/>
</dbReference>
<sequence>MSKYIAVIPRAAITRAALVEAGGRSMEQVKAACRCQYILNAWFYDTITGMPVGNLKIDGTVKADAGWNCQGLTWDAGEDIRMDLIPDRGRASYISGVELLTPTRGPGKALSYSPEYGGTRGRSAVLLAGARVILYCSGDGTADAKTPEALRDELVSIGCRYDQAANLRALGLDAGSSSNCDFGDGQRISNGKRVKGYLCIWTTEGGQEPPDKEESMGKYTVTPSIGVNVRKGPGTGYDKVGGYSKGTVITVLEERDGWGRTDKGWVKLSNLSLHTSSGDVTVTDRKTDTGVPIKQMFVPKGRKNRPGVANPRTYITIHETGNKTTGADAEAHGAYVRGDSAEASRVSWHYTVDDDSIVQHIPDEETAYHAGDGASGPGNAKSIGIEICVNEDGDFEKAKTNAAALVRLLMEEHGIPIDRVVQHAHWNGKDCPKTIRATTGAWEGFLALCRGKTAGVSELGAAVDKLAAAGLINSPDYWKGGVYSAANVQALIIKWAASL</sequence>
<dbReference type="AlphaFoldDB" id="A0AAX1KLW4"/>
<name>A0AAX1KLW4_FLAPL</name>
<dbReference type="CDD" id="cd06583">
    <property type="entry name" value="PGRP"/>
    <property type="match status" value="1"/>
</dbReference>
<evidence type="ECO:0000313" key="9">
    <source>
        <dbReference type="EMBL" id="QQR06961.1"/>
    </source>
</evidence>
<dbReference type="SUPFAM" id="SSF55846">
    <property type="entry name" value="N-acetylmuramoyl-L-alanine amidase-like"/>
    <property type="match status" value="1"/>
</dbReference>
<reference evidence="9 10" key="1">
    <citation type="submission" date="2020-11" db="EMBL/GenBank/DDBJ databases">
        <title>Closed and high quality bacterial genomes of the OMM12 community.</title>
        <authorList>
            <person name="Marbouty M."/>
            <person name="Lamy-Besnier Q."/>
            <person name="Debarbieux L."/>
            <person name="Koszul R."/>
        </authorList>
    </citation>
    <scope>NUCLEOTIDE SEQUENCE [LARGE SCALE GENOMIC DNA]</scope>
    <source>
        <strain evidence="9 10">YL31</strain>
    </source>
</reference>
<evidence type="ECO:0000313" key="10">
    <source>
        <dbReference type="Proteomes" id="UP000595792"/>
    </source>
</evidence>
<keyword evidence="4" id="KW-0378">Hydrolase</keyword>
<dbReference type="InterPro" id="IPR051206">
    <property type="entry name" value="NAMLAA_amidase_2"/>
</dbReference>
<dbReference type="Pfam" id="PF01510">
    <property type="entry name" value="Amidase_2"/>
    <property type="match status" value="1"/>
</dbReference>
<dbReference type="EMBL" id="CP065315">
    <property type="protein sequence ID" value="QQR06961.1"/>
    <property type="molecule type" value="Genomic_DNA"/>
</dbReference>
<dbReference type="GO" id="GO:0030435">
    <property type="term" value="P:sporulation resulting in formation of a cellular spore"/>
    <property type="evidence" value="ECO:0007669"/>
    <property type="project" value="UniProtKB-KW"/>
</dbReference>
<dbReference type="GO" id="GO:0009253">
    <property type="term" value="P:peptidoglycan catabolic process"/>
    <property type="evidence" value="ECO:0007669"/>
    <property type="project" value="InterPro"/>
</dbReference>
<dbReference type="SMART" id="SM00644">
    <property type="entry name" value="Ami_2"/>
    <property type="match status" value="1"/>
</dbReference>
<evidence type="ECO:0000259" key="8">
    <source>
        <dbReference type="SMART" id="SM00644"/>
    </source>
</evidence>
<evidence type="ECO:0000256" key="4">
    <source>
        <dbReference type="ARBA" id="ARBA00022801"/>
    </source>
</evidence>
<dbReference type="InterPro" id="IPR002502">
    <property type="entry name" value="Amidase_domain"/>
</dbReference>
<evidence type="ECO:0000256" key="2">
    <source>
        <dbReference type="ARBA" id="ARBA00007553"/>
    </source>
</evidence>
<dbReference type="EC" id="3.5.1.28" evidence="3"/>
<dbReference type="RefSeq" id="WP_084461901.1">
    <property type="nucleotide sequence ID" value="NZ_CP015406.2"/>
</dbReference>
<organism evidence="9 10">
    <name type="scientific">Flavonifractor plautii</name>
    <name type="common">Fusobacterium plautii</name>
    <dbReference type="NCBI Taxonomy" id="292800"/>
    <lineage>
        <taxon>Bacteria</taxon>
        <taxon>Bacillati</taxon>
        <taxon>Bacillota</taxon>
        <taxon>Clostridia</taxon>
        <taxon>Eubacteriales</taxon>
        <taxon>Oscillospiraceae</taxon>
        <taxon>Flavonifractor</taxon>
    </lineage>
</organism>
<dbReference type="InterPro" id="IPR036505">
    <property type="entry name" value="Amidase/PGRP_sf"/>
</dbReference>
<evidence type="ECO:0000256" key="5">
    <source>
        <dbReference type="ARBA" id="ARBA00022969"/>
    </source>
</evidence>
<dbReference type="Gene3D" id="2.30.30.40">
    <property type="entry name" value="SH3 Domains"/>
    <property type="match status" value="1"/>
</dbReference>
<comment type="catalytic activity">
    <reaction evidence="1">
        <text>Hydrolyzes the link between N-acetylmuramoyl residues and L-amino acid residues in certain cell-wall glycopeptides.</text>
        <dbReference type="EC" id="3.5.1.28"/>
    </reaction>
</comment>